<organism evidence="1">
    <name type="scientific">Fusarium oxysporum f. sp. pisi HDV247</name>
    <dbReference type="NCBI Taxonomy" id="1080344"/>
    <lineage>
        <taxon>Eukaryota</taxon>
        <taxon>Fungi</taxon>
        <taxon>Dikarya</taxon>
        <taxon>Ascomycota</taxon>
        <taxon>Pezizomycotina</taxon>
        <taxon>Sordariomycetes</taxon>
        <taxon>Hypocreomycetidae</taxon>
        <taxon>Hypocreales</taxon>
        <taxon>Nectriaceae</taxon>
        <taxon>Fusarium</taxon>
        <taxon>Fusarium oxysporum species complex</taxon>
    </lineage>
</organism>
<reference evidence="1" key="2">
    <citation type="submission" date="2012-05" db="EMBL/GenBank/DDBJ databases">
        <title>Annotation of the Genome Sequence of Fusarium oxysporum HDV247.</title>
        <authorList>
            <consortium name="The Broad Institute Genomics Platform"/>
            <person name="Ma L.-J."/>
            <person name="Corby-Kistler H."/>
            <person name="Broz K."/>
            <person name="Gale L.R."/>
            <person name="Jonkers W."/>
            <person name="O'Donnell K."/>
            <person name="Ploetz R."/>
            <person name="Steinberg C."/>
            <person name="Schwartz D.C."/>
            <person name="VanEtten H."/>
            <person name="Zhou S."/>
            <person name="Young S.K."/>
            <person name="Zeng Q."/>
            <person name="Gargeya S."/>
            <person name="Fitzgerald M."/>
            <person name="Abouelleil A."/>
            <person name="Alvarado L."/>
            <person name="Chapman S.B."/>
            <person name="Gainer-Dewar J."/>
            <person name="Goldberg J."/>
            <person name="Griggs A."/>
            <person name="Gujja S."/>
            <person name="Hansen M."/>
            <person name="Howarth C."/>
            <person name="Imamovic A."/>
            <person name="Ireland A."/>
            <person name="Larimer J."/>
            <person name="McCowan C."/>
            <person name="Murphy C."/>
            <person name="Pearson M."/>
            <person name="Poon T.W."/>
            <person name="Priest M."/>
            <person name="Roberts A."/>
            <person name="Saif S."/>
            <person name="Shea T."/>
            <person name="Sykes S."/>
            <person name="Wortman J."/>
            <person name="Nusbaum C."/>
            <person name="Birren B."/>
        </authorList>
    </citation>
    <scope>NUCLEOTIDE SEQUENCE</scope>
    <source>
        <strain evidence="1">HDV247</strain>
    </source>
</reference>
<dbReference type="Proteomes" id="UP000030751">
    <property type="component" value="Unassembled WGS sequence"/>
</dbReference>
<dbReference type="AlphaFoldDB" id="W9Q958"/>
<evidence type="ECO:0000313" key="1">
    <source>
        <dbReference type="EMBL" id="EXA48290.1"/>
    </source>
</evidence>
<accession>W9Q958</accession>
<proteinExistence type="predicted"/>
<dbReference type="EMBL" id="JH650970">
    <property type="protein sequence ID" value="EXA48290.1"/>
    <property type="molecule type" value="Genomic_DNA"/>
</dbReference>
<gene>
    <name evidence="1" type="ORF">FOVG_05086</name>
</gene>
<dbReference type="HOGENOM" id="CLU_2885834_0_0_1"/>
<name>W9Q958_FUSOX</name>
<reference evidence="1" key="1">
    <citation type="submission" date="2011-10" db="EMBL/GenBank/DDBJ databases">
        <title>The Genome Sequence of Fusarium oxysporum HDV247.</title>
        <authorList>
            <consortium name="The Broad Institute Genome Sequencing Platform"/>
            <person name="Ma L.-J."/>
            <person name="Gale L.R."/>
            <person name="Schwartz D.C."/>
            <person name="Zhou S."/>
            <person name="Corby-Kistler H."/>
            <person name="Young S.K."/>
            <person name="Zeng Q."/>
            <person name="Gargeya S."/>
            <person name="Fitzgerald M."/>
            <person name="Haas B."/>
            <person name="Abouelleil A."/>
            <person name="Alvarado L."/>
            <person name="Arachchi H.M."/>
            <person name="Berlin A."/>
            <person name="Brown A."/>
            <person name="Chapman S.B."/>
            <person name="Chen Z."/>
            <person name="Dunbar C."/>
            <person name="Freedman E."/>
            <person name="Gearin G."/>
            <person name="Goldberg J."/>
            <person name="Griggs A."/>
            <person name="Gujja S."/>
            <person name="Heiman D."/>
            <person name="Howarth C."/>
            <person name="Larson L."/>
            <person name="Lui A."/>
            <person name="MacDonald P.J.P."/>
            <person name="Montmayeur A."/>
            <person name="Murphy C."/>
            <person name="Neiman D."/>
            <person name="Pearson M."/>
            <person name="Priest M."/>
            <person name="Roberts A."/>
            <person name="Saif S."/>
            <person name="Shea T."/>
            <person name="Shenoy N."/>
            <person name="Sisk P."/>
            <person name="Stolte C."/>
            <person name="Sykes S."/>
            <person name="Wortman J."/>
            <person name="Nusbaum C."/>
            <person name="Birren B."/>
        </authorList>
    </citation>
    <scope>NUCLEOTIDE SEQUENCE [LARGE SCALE GENOMIC DNA]</scope>
    <source>
        <strain evidence="1">HDV247</strain>
    </source>
</reference>
<sequence>MRKMMLKLPTLKLDIDKDAGLKWADAAGHRSSLIGLKSRFLGRAESVHHTTTITVERHTETTN</sequence>
<protein>
    <submittedName>
        <fullName evidence="1">Uncharacterized protein</fullName>
    </submittedName>
</protein>